<gene>
    <name evidence="1" type="ORF">P691DRAFT_644437</name>
</gene>
<evidence type="ECO:0000313" key="2">
    <source>
        <dbReference type="Proteomes" id="UP000807342"/>
    </source>
</evidence>
<sequence length="118" mass="13433">QTSSSKLCIAHPYARLFAKKDDTKRRRIWNHALEKTIFNPYELSTLGAPHRRAIYLASLEAHIDRLLAQLFSIGCCPVSVAELERFRGLNSKTAKSMVSNLQHEVSVSRLKLLELERA</sequence>
<reference evidence="1" key="1">
    <citation type="submission" date="2020-11" db="EMBL/GenBank/DDBJ databases">
        <authorList>
            <consortium name="DOE Joint Genome Institute"/>
            <person name="Ahrendt S."/>
            <person name="Riley R."/>
            <person name="Andreopoulos W."/>
            <person name="Labutti K."/>
            <person name="Pangilinan J."/>
            <person name="Ruiz-Duenas F.J."/>
            <person name="Barrasa J.M."/>
            <person name="Sanchez-Garcia M."/>
            <person name="Camarero S."/>
            <person name="Miyauchi S."/>
            <person name="Serrano A."/>
            <person name="Linde D."/>
            <person name="Babiker R."/>
            <person name="Drula E."/>
            <person name="Ayuso-Fernandez I."/>
            <person name="Pacheco R."/>
            <person name="Padilla G."/>
            <person name="Ferreira P."/>
            <person name="Barriuso J."/>
            <person name="Kellner H."/>
            <person name="Castanera R."/>
            <person name="Alfaro M."/>
            <person name="Ramirez L."/>
            <person name="Pisabarro A.G."/>
            <person name="Kuo A."/>
            <person name="Tritt A."/>
            <person name="Lipzen A."/>
            <person name="He G."/>
            <person name="Yan M."/>
            <person name="Ng V."/>
            <person name="Cullen D."/>
            <person name="Martin F."/>
            <person name="Rosso M.-N."/>
            <person name="Henrissat B."/>
            <person name="Hibbett D."/>
            <person name="Martinez A.T."/>
            <person name="Grigoriev I.V."/>
        </authorList>
    </citation>
    <scope>NUCLEOTIDE SEQUENCE</scope>
    <source>
        <strain evidence="1">MF-IS2</strain>
    </source>
</reference>
<feature type="non-terminal residue" evidence="1">
    <location>
        <position position="1"/>
    </location>
</feature>
<dbReference type="OrthoDB" id="3245901at2759"/>
<accession>A0A9P5XNN6</accession>
<evidence type="ECO:0000313" key="1">
    <source>
        <dbReference type="EMBL" id="KAF9453747.1"/>
    </source>
</evidence>
<dbReference type="Proteomes" id="UP000807342">
    <property type="component" value="Unassembled WGS sequence"/>
</dbReference>
<dbReference type="AlphaFoldDB" id="A0A9P5XNN6"/>
<feature type="non-terminal residue" evidence="1">
    <location>
        <position position="118"/>
    </location>
</feature>
<dbReference type="EMBL" id="MU151058">
    <property type="protein sequence ID" value="KAF9453747.1"/>
    <property type="molecule type" value="Genomic_DNA"/>
</dbReference>
<keyword evidence="2" id="KW-1185">Reference proteome</keyword>
<organism evidence="1 2">
    <name type="scientific">Macrolepiota fuliginosa MF-IS2</name>
    <dbReference type="NCBI Taxonomy" id="1400762"/>
    <lineage>
        <taxon>Eukaryota</taxon>
        <taxon>Fungi</taxon>
        <taxon>Dikarya</taxon>
        <taxon>Basidiomycota</taxon>
        <taxon>Agaricomycotina</taxon>
        <taxon>Agaricomycetes</taxon>
        <taxon>Agaricomycetidae</taxon>
        <taxon>Agaricales</taxon>
        <taxon>Agaricineae</taxon>
        <taxon>Agaricaceae</taxon>
        <taxon>Macrolepiota</taxon>
    </lineage>
</organism>
<proteinExistence type="predicted"/>
<protein>
    <submittedName>
        <fullName evidence="1">Uncharacterized protein</fullName>
    </submittedName>
</protein>
<comment type="caution">
    <text evidence="1">The sequence shown here is derived from an EMBL/GenBank/DDBJ whole genome shotgun (WGS) entry which is preliminary data.</text>
</comment>
<name>A0A9P5XNN6_9AGAR</name>